<proteinExistence type="inferred from homology"/>
<dbReference type="NCBIfam" id="NF000801">
    <property type="entry name" value="PRK00055.1-3"/>
    <property type="match status" value="1"/>
</dbReference>
<dbReference type="SUPFAM" id="SSF56281">
    <property type="entry name" value="Metallo-hydrolase/oxidoreductase"/>
    <property type="match status" value="1"/>
</dbReference>
<comment type="catalytic activity">
    <reaction evidence="10">
        <text>Endonucleolytic cleavage of RNA, removing extra 3' nucleotides from tRNA precursor, generating 3' termini of tRNAs. A 3'-hydroxy group is left at the tRNA terminus and a 5'-phosphoryl group is left at the trailer molecule.</text>
        <dbReference type="EC" id="3.1.26.11"/>
    </reaction>
</comment>
<dbReference type="InterPro" id="IPR013471">
    <property type="entry name" value="RNase_Z/BN"/>
</dbReference>
<comment type="similarity">
    <text evidence="10">Belongs to the RNase Z family.</text>
</comment>
<evidence type="ECO:0000256" key="3">
    <source>
        <dbReference type="ARBA" id="ARBA00022694"/>
    </source>
</evidence>
<dbReference type="GO" id="GO:0008270">
    <property type="term" value="F:zinc ion binding"/>
    <property type="evidence" value="ECO:0007669"/>
    <property type="project" value="UniProtKB-UniRule"/>
</dbReference>
<evidence type="ECO:0000313" key="13">
    <source>
        <dbReference type="Proteomes" id="UP000239833"/>
    </source>
</evidence>
<comment type="subunit">
    <text evidence="1 10">Homodimer.</text>
</comment>
<dbReference type="PANTHER" id="PTHR46018">
    <property type="entry name" value="ZINC PHOSPHODIESTERASE ELAC PROTEIN 1"/>
    <property type="match status" value="1"/>
</dbReference>
<comment type="cofactor">
    <cofactor evidence="10">
        <name>Zn(2+)</name>
        <dbReference type="ChEBI" id="CHEBI:29105"/>
    </cofactor>
    <text evidence="10">Binds 2 Zn(2+) ions.</text>
</comment>
<dbReference type="AlphaFoldDB" id="A0A2L1TZD4"/>
<feature type="binding site" evidence="10">
    <location>
        <position position="65"/>
    </location>
    <ligand>
        <name>Zn(2+)</name>
        <dbReference type="ChEBI" id="CHEBI:29105"/>
        <label>1</label>
        <note>catalytic</note>
    </ligand>
</feature>
<dbReference type="GO" id="GO:0042781">
    <property type="term" value="F:3'-tRNA processing endoribonuclease activity"/>
    <property type="evidence" value="ECO:0007669"/>
    <property type="project" value="UniProtKB-UniRule"/>
</dbReference>
<dbReference type="InterPro" id="IPR036866">
    <property type="entry name" value="RibonucZ/Hydroxyglut_hydro"/>
</dbReference>
<evidence type="ECO:0000256" key="8">
    <source>
        <dbReference type="ARBA" id="ARBA00022833"/>
    </source>
</evidence>
<evidence type="ECO:0000256" key="6">
    <source>
        <dbReference type="ARBA" id="ARBA00022759"/>
    </source>
</evidence>
<feature type="binding site" evidence="10">
    <location>
        <position position="63"/>
    </location>
    <ligand>
        <name>Zn(2+)</name>
        <dbReference type="ChEBI" id="CHEBI:29105"/>
        <label>1</label>
        <note>catalytic</note>
    </ligand>
</feature>
<evidence type="ECO:0000256" key="5">
    <source>
        <dbReference type="ARBA" id="ARBA00022723"/>
    </source>
</evidence>
<feature type="binding site" evidence="10">
    <location>
        <position position="212"/>
    </location>
    <ligand>
        <name>Zn(2+)</name>
        <dbReference type="ChEBI" id="CHEBI:29105"/>
        <label>2</label>
        <note>catalytic</note>
    </ligand>
</feature>
<protein>
    <recommendedName>
        <fullName evidence="2 10">Ribonuclease Z</fullName>
        <shortName evidence="10">RNase Z</shortName>
        <ecNumber evidence="2 10">3.1.26.11</ecNumber>
    </recommendedName>
    <alternativeName>
        <fullName evidence="10">tRNA 3 endonuclease</fullName>
    </alternativeName>
    <alternativeName>
        <fullName evidence="10">tRNase Z</fullName>
    </alternativeName>
</protein>
<feature type="binding site" evidence="10">
    <location>
        <position position="141"/>
    </location>
    <ligand>
        <name>Zn(2+)</name>
        <dbReference type="ChEBI" id="CHEBI:29105"/>
        <label>1</label>
        <note>catalytic</note>
    </ligand>
</feature>
<evidence type="ECO:0000256" key="9">
    <source>
        <dbReference type="ARBA" id="ARBA00057812"/>
    </source>
</evidence>
<feature type="binding site" evidence="10">
    <location>
        <position position="68"/>
    </location>
    <ligand>
        <name>Zn(2+)</name>
        <dbReference type="ChEBI" id="CHEBI:29105"/>
        <label>2</label>
        <note>catalytic</note>
    </ligand>
</feature>
<dbReference type="Pfam" id="PF23023">
    <property type="entry name" value="Anti-Pycsar_Apyc1"/>
    <property type="match status" value="1"/>
</dbReference>
<feature type="binding site" evidence="10">
    <location>
        <position position="212"/>
    </location>
    <ligand>
        <name>Zn(2+)</name>
        <dbReference type="ChEBI" id="CHEBI:29105"/>
        <label>1</label>
        <note>catalytic</note>
    </ligand>
</feature>
<keyword evidence="5 10" id="KW-0479">Metal-binding</keyword>
<evidence type="ECO:0000256" key="2">
    <source>
        <dbReference type="ARBA" id="ARBA00012477"/>
    </source>
</evidence>
<accession>A0A2L1TZD4</accession>
<keyword evidence="7 10" id="KW-0378">Hydrolase</keyword>
<name>A0A2L1TZD4_9BACL</name>
<reference evidence="11 14" key="2">
    <citation type="journal article" date="2020" name="Int. J. Med. Microbiol.">
        <title>Discovery of Paenibacillus larvae ERIC V: Phenotypic and genomic comparison to genotypes ERIC I-IV reveal different inventories of virulence factors which correlate with epidemiological prevalences of American Foulbrood.</title>
        <authorList>
            <person name="Beims H."/>
            <person name="Bunk B."/>
            <person name="Erler S."/>
            <person name="Mohr K.I."/>
            <person name="Sproer C."/>
            <person name="Pradella S."/>
            <person name="Gunther G."/>
            <person name="Rohde M."/>
            <person name="von der Ohe W."/>
            <person name="Steinert M."/>
        </authorList>
    </citation>
    <scope>NUCLEOTIDE SEQUENCE</scope>
    <source>
        <strain evidence="11">Eric_III</strain>
        <strain evidence="12">Eric_V</strain>
    </source>
</reference>
<sequence length="318" mass="34812">MELYFLGTGAGSPAKHRNVTSIVLNLLPERGSYWLFDCGEGTQHQILKSPIRLGKVDKIFITHLHGDHLYGLPGVLTSRCYQGGEDPLVLYGPKGIGAFVRQVLDISGAQLTYKLRVVEIEHEGNLYEDDRFSVEARRLNHRIESFGYRIVEKDLPGKLDHARLKALGVPAGPLFGRLKNGESITLENGQVIHGPDYVGEPVKGRIITILGDTQKTPNAVKLAQGADLLVHEATFGAERQDLAGAYGHSTTIDAARTAEEAGVGTLVLTHISSRYGEDASSLAKEARRIHAETFVAEDFWSISIPRKDKKGETPQENG</sequence>
<feature type="binding site" evidence="10">
    <location>
        <position position="67"/>
    </location>
    <ligand>
        <name>Zn(2+)</name>
        <dbReference type="ChEBI" id="CHEBI:29105"/>
        <label>2</label>
        <note>catalytic</note>
    </ligand>
</feature>
<evidence type="ECO:0000313" key="12">
    <source>
        <dbReference type="EMBL" id="QHZ51256.1"/>
    </source>
</evidence>
<keyword evidence="6 10" id="KW-0255">Endonuclease</keyword>
<dbReference type="EMBL" id="CP019717">
    <property type="protein sequence ID" value="QHZ51256.1"/>
    <property type="molecule type" value="Genomic_DNA"/>
</dbReference>
<keyword evidence="8 10" id="KW-0862">Zinc</keyword>
<dbReference type="GeneID" id="64218610"/>
<dbReference type="GO" id="GO:0042802">
    <property type="term" value="F:identical protein binding"/>
    <property type="evidence" value="ECO:0007669"/>
    <property type="project" value="UniProtKB-ARBA"/>
</dbReference>
<evidence type="ECO:0000313" key="14">
    <source>
        <dbReference type="Proteomes" id="UP000464330"/>
    </source>
</evidence>
<dbReference type="PANTHER" id="PTHR46018:SF2">
    <property type="entry name" value="ZINC PHOSPHODIESTERASE ELAC PROTEIN 1"/>
    <property type="match status" value="1"/>
</dbReference>
<dbReference type="EC" id="3.1.26.11" evidence="2 10"/>
<evidence type="ECO:0000256" key="7">
    <source>
        <dbReference type="ARBA" id="ARBA00022801"/>
    </source>
</evidence>
<dbReference type="Proteomes" id="UP000239833">
    <property type="component" value="Chromosome"/>
</dbReference>
<dbReference type="EMBL" id="CP019655">
    <property type="protein sequence ID" value="AVF26035.1"/>
    <property type="molecule type" value="Genomic_DNA"/>
</dbReference>
<feature type="binding site" evidence="10">
    <location>
        <position position="270"/>
    </location>
    <ligand>
        <name>Zn(2+)</name>
        <dbReference type="ChEBI" id="CHEBI:29105"/>
        <label>2</label>
        <note>catalytic</note>
    </ligand>
</feature>
<accession>A0A6C0QSP9</accession>
<dbReference type="RefSeq" id="WP_023484146.1">
    <property type="nucleotide sequence ID" value="NZ_CP019651.1"/>
</dbReference>
<keyword evidence="3 10" id="KW-0819">tRNA processing</keyword>
<reference evidence="13" key="1">
    <citation type="submission" date="2017-02" db="EMBL/GenBank/DDBJ databases">
        <title>Delineation of Paenibacillus larvae strains originating from foulbrood outbreaks.</title>
        <authorList>
            <person name="Beims H."/>
            <person name="Bunk B."/>
            <person name="Sproeer C."/>
            <person name="Mohr K.I."/>
            <person name="Pradella S."/>
            <person name="Guenther G."/>
            <person name="Rohde M."/>
            <person name="von der Ohe W."/>
            <person name="Steinert M."/>
        </authorList>
    </citation>
    <scope>NUCLEOTIDE SEQUENCE [LARGE SCALE GENOMIC DNA]</scope>
    <source>
        <strain evidence="13">Eric_III</strain>
    </source>
</reference>
<comment type="function">
    <text evidence="9 10">Zinc phosphodiesterase, which displays some tRNA 3'-processing endonuclease activity. Probably involved in tRNA maturation, by removing a 3'-trailer from precursor tRNA.</text>
</comment>
<dbReference type="STRING" id="147375.BXP28_11400"/>
<evidence type="ECO:0000313" key="11">
    <source>
        <dbReference type="EMBL" id="AVF26035.1"/>
    </source>
</evidence>
<feature type="active site" description="Proton acceptor" evidence="10">
    <location>
        <position position="67"/>
    </location>
</feature>
<evidence type="ECO:0000256" key="10">
    <source>
        <dbReference type="HAMAP-Rule" id="MF_01818"/>
    </source>
</evidence>
<accession>A0A8B6WVU2</accession>
<evidence type="ECO:0000256" key="1">
    <source>
        <dbReference type="ARBA" id="ARBA00011738"/>
    </source>
</evidence>
<keyword evidence="4 10" id="KW-0540">Nuclease</keyword>
<dbReference type="HAMAP" id="MF_01818">
    <property type="entry name" value="RNase_Z_BN"/>
    <property type="match status" value="1"/>
</dbReference>
<evidence type="ECO:0000256" key="4">
    <source>
        <dbReference type="ARBA" id="ARBA00022722"/>
    </source>
</evidence>
<dbReference type="FunFam" id="3.60.15.10:FF:000002">
    <property type="entry name" value="Ribonuclease Z"/>
    <property type="match status" value="1"/>
</dbReference>
<dbReference type="NCBIfam" id="TIGR02651">
    <property type="entry name" value="RNase_Z"/>
    <property type="match status" value="1"/>
</dbReference>
<dbReference type="CDD" id="cd07717">
    <property type="entry name" value="RNaseZ_ZiPD-like_MBL-fold"/>
    <property type="match status" value="1"/>
</dbReference>
<organism evidence="11 13">
    <name type="scientific">Paenibacillus larvae subsp. larvae</name>
    <dbReference type="NCBI Taxonomy" id="147375"/>
    <lineage>
        <taxon>Bacteria</taxon>
        <taxon>Bacillati</taxon>
        <taxon>Bacillota</taxon>
        <taxon>Bacilli</taxon>
        <taxon>Bacillales</taxon>
        <taxon>Paenibacillaceae</taxon>
        <taxon>Paenibacillus</taxon>
    </lineage>
</organism>
<dbReference type="Proteomes" id="UP000464330">
    <property type="component" value="Chromosome"/>
</dbReference>
<dbReference type="Gene3D" id="3.60.15.10">
    <property type="entry name" value="Ribonuclease Z/Hydroxyacylglutathione hydrolase-like"/>
    <property type="match status" value="1"/>
</dbReference>
<gene>
    <name evidence="10 11" type="primary">rnz</name>
    <name evidence="11" type="ORF">ERICIII_01860</name>
    <name evidence="12" type="ORF">ERICV_02109</name>
</gene>